<gene>
    <name evidence="2" type="ORF">FNH05_15395</name>
</gene>
<reference evidence="2 3" key="1">
    <citation type="submission" date="2019-07" db="EMBL/GenBank/DDBJ databases">
        <authorList>
            <person name="Duangmal K."/>
            <person name="Teo W.F.A."/>
        </authorList>
    </citation>
    <scope>NUCLEOTIDE SEQUENCE [LARGE SCALE GENOMIC DNA]</scope>
    <source>
        <strain evidence="2 3">TBRC 6029</strain>
    </source>
</reference>
<organism evidence="2 3">
    <name type="scientific">Amycolatopsis rhizosphaerae</name>
    <dbReference type="NCBI Taxonomy" id="2053003"/>
    <lineage>
        <taxon>Bacteria</taxon>
        <taxon>Bacillati</taxon>
        <taxon>Actinomycetota</taxon>
        <taxon>Actinomycetes</taxon>
        <taxon>Pseudonocardiales</taxon>
        <taxon>Pseudonocardiaceae</taxon>
        <taxon>Amycolatopsis</taxon>
    </lineage>
</organism>
<dbReference type="SUPFAM" id="SSF53927">
    <property type="entry name" value="Cytidine deaminase-like"/>
    <property type="match status" value="1"/>
</dbReference>
<dbReference type="AlphaFoldDB" id="A0A558CPL3"/>
<evidence type="ECO:0000313" key="2">
    <source>
        <dbReference type="EMBL" id="TVT50711.1"/>
    </source>
</evidence>
<dbReference type="Proteomes" id="UP000320011">
    <property type="component" value="Unassembled WGS sequence"/>
</dbReference>
<evidence type="ECO:0000313" key="3">
    <source>
        <dbReference type="Proteomes" id="UP000320011"/>
    </source>
</evidence>
<comment type="caution">
    <text evidence="2">The sequence shown here is derived from an EMBL/GenBank/DDBJ whole genome shotgun (WGS) entry which is preliminary data.</text>
</comment>
<name>A0A558CPL3_9PSEU</name>
<dbReference type="OrthoDB" id="9802676at2"/>
<keyword evidence="3" id="KW-1185">Reference proteome</keyword>
<dbReference type="InterPro" id="IPR002125">
    <property type="entry name" value="CMP_dCMP_dom"/>
</dbReference>
<dbReference type="PROSITE" id="PS51747">
    <property type="entry name" value="CYT_DCMP_DEAMINASES_2"/>
    <property type="match status" value="1"/>
</dbReference>
<dbReference type="EMBL" id="VJWX01000132">
    <property type="protein sequence ID" value="TVT50711.1"/>
    <property type="molecule type" value="Genomic_DNA"/>
</dbReference>
<dbReference type="Gene3D" id="3.40.140.10">
    <property type="entry name" value="Cytidine Deaminase, domain 2"/>
    <property type="match status" value="1"/>
</dbReference>
<sequence>MARAVEFGTRHVEKGGLPFVGQLVGPDGYASEYGVNRVHETGDATAHAEIVAMRLALTERGTPDLAGTRLLATGEPCGLCYRFALDQRVEHIYVAVDAETVASWGIDYLAGYPAFGIDRARLRRDGLVRDLPVEAGDEPFQRFTQAVFPRRSCSSAPPTKGPS</sequence>
<dbReference type="Pfam" id="PF00383">
    <property type="entry name" value="dCMP_cyt_deam_1"/>
    <property type="match status" value="1"/>
</dbReference>
<evidence type="ECO:0000259" key="1">
    <source>
        <dbReference type="PROSITE" id="PS51747"/>
    </source>
</evidence>
<dbReference type="GO" id="GO:0003824">
    <property type="term" value="F:catalytic activity"/>
    <property type="evidence" value="ECO:0007669"/>
    <property type="project" value="InterPro"/>
</dbReference>
<accession>A0A558CPL3</accession>
<feature type="domain" description="CMP/dCMP-type deaminase" evidence="1">
    <location>
        <begin position="1"/>
        <end position="130"/>
    </location>
</feature>
<reference evidence="2 3" key="2">
    <citation type="submission" date="2019-08" db="EMBL/GenBank/DDBJ databases">
        <title>Amycolatopsis acidicola sp. nov., isolated from peat swamp forest soil.</title>
        <authorList>
            <person name="Srisuk N."/>
        </authorList>
    </citation>
    <scope>NUCLEOTIDE SEQUENCE [LARGE SCALE GENOMIC DNA]</scope>
    <source>
        <strain evidence="2 3">TBRC 6029</strain>
    </source>
</reference>
<dbReference type="InterPro" id="IPR016193">
    <property type="entry name" value="Cytidine_deaminase-like"/>
</dbReference>
<protein>
    <submittedName>
        <fullName evidence="2">Nucleoside deaminase</fullName>
    </submittedName>
</protein>
<proteinExistence type="predicted"/>